<keyword evidence="11" id="KW-1185">Reference proteome</keyword>
<evidence type="ECO:0000313" key="10">
    <source>
        <dbReference type="EMBL" id="CDI83335.1"/>
    </source>
</evidence>
<keyword evidence="7" id="KW-0539">Nucleus</keyword>
<evidence type="ECO:0000256" key="7">
    <source>
        <dbReference type="ARBA" id="ARBA00023242"/>
    </source>
</evidence>
<evidence type="ECO:0000256" key="8">
    <source>
        <dbReference type="ARBA" id="ARBA00023315"/>
    </source>
</evidence>
<organism evidence="10 11">
    <name type="scientific">Eimeria acervulina</name>
    <name type="common">Coccidian parasite</name>
    <dbReference type="NCBI Taxonomy" id="5801"/>
    <lineage>
        <taxon>Eukaryota</taxon>
        <taxon>Sar</taxon>
        <taxon>Alveolata</taxon>
        <taxon>Apicomplexa</taxon>
        <taxon>Conoidasida</taxon>
        <taxon>Coccidia</taxon>
        <taxon>Eucoccidiorida</taxon>
        <taxon>Eimeriorina</taxon>
        <taxon>Eimeriidae</taxon>
        <taxon>Eimeria</taxon>
    </lineage>
</organism>
<keyword evidence="4" id="KW-0963">Cytoplasm</keyword>
<dbReference type="PRINTS" id="PR00308">
    <property type="entry name" value="ANTIFREEZEI"/>
</dbReference>
<reference evidence="10" key="2">
    <citation type="submission" date="2013-10" db="EMBL/GenBank/DDBJ databases">
        <authorList>
            <person name="Aslett M."/>
        </authorList>
    </citation>
    <scope>NUCLEOTIDE SEQUENCE</scope>
    <source>
        <strain evidence="10">Houghton</strain>
    </source>
</reference>
<dbReference type="GO" id="GO:0016172">
    <property type="term" value="F:antifreeze activity"/>
    <property type="evidence" value="ECO:0007669"/>
    <property type="project" value="InterPro"/>
</dbReference>
<dbReference type="Proteomes" id="UP000018050">
    <property type="component" value="Unassembled WGS sequence"/>
</dbReference>
<evidence type="ECO:0000313" key="11">
    <source>
        <dbReference type="Proteomes" id="UP000018050"/>
    </source>
</evidence>
<evidence type="ECO:0000256" key="5">
    <source>
        <dbReference type="ARBA" id="ARBA00022679"/>
    </source>
</evidence>
<keyword evidence="6" id="KW-0047">Antifreeze protein</keyword>
<dbReference type="OrthoDB" id="424551at2759"/>
<feature type="region of interest" description="Disordered" evidence="9">
    <location>
        <begin position="362"/>
        <end position="387"/>
    </location>
</feature>
<evidence type="ECO:0000256" key="1">
    <source>
        <dbReference type="ARBA" id="ARBA00004123"/>
    </source>
</evidence>
<keyword evidence="5 10" id="KW-0808">Transferase</keyword>
<protein>
    <submittedName>
        <fullName evidence="10">Acetyltransferase domain-containing protein, putative</fullName>
    </submittedName>
</protein>
<accession>U6GT32</accession>
<dbReference type="CDD" id="cd04301">
    <property type="entry name" value="NAT_SF"/>
    <property type="match status" value="1"/>
</dbReference>
<dbReference type="GO" id="GO:0043998">
    <property type="term" value="F:histone H2A acetyltransferase activity"/>
    <property type="evidence" value="ECO:0007669"/>
    <property type="project" value="InterPro"/>
</dbReference>
<reference evidence="10" key="1">
    <citation type="submission" date="2013-10" db="EMBL/GenBank/DDBJ databases">
        <title>Genomic analysis of the causative agents of coccidiosis in chickens.</title>
        <authorList>
            <person name="Reid A.J."/>
            <person name="Blake D."/>
            <person name="Billington K."/>
            <person name="Browne H."/>
            <person name="Dunn M."/>
            <person name="Hung S."/>
            <person name="Kawahara F."/>
            <person name="Miranda-Saavedra D."/>
            <person name="Mourier T."/>
            <person name="Nagra H."/>
            <person name="Otto T.D."/>
            <person name="Rawlings N."/>
            <person name="Sanchez A."/>
            <person name="Sanders M."/>
            <person name="Subramaniam C."/>
            <person name="Tay Y."/>
            <person name="Dear P."/>
            <person name="Doerig C."/>
            <person name="Gruber A."/>
            <person name="Parkinson J."/>
            <person name="Shirley M."/>
            <person name="Wan K.L."/>
            <person name="Berriman M."/>
            <person name="Tomley F."/>
            <person name="Pain A."/>
        </authorList>
    </citation>
    <scope>NUCLEOTIDE SEQUENCE</scope>
    <source>
        <strain evidence="10">Houghton</strain>
    </source>
</reference>
<name>U6GT32_EIMAC</name>
<comment type="subcellular location">
    <subcellularLocation>
        <location evidence="2">Cytoplasm</location>
    </subcellularLocation>
    <subcellularLocation>
        <location evidence="1">Nucleus</location>
    </subcellularLocation>
</comment>
<dbReference type="GO" id="GO:0005634">
    <property type="term" value="C:nucleus"/>
    <property type="evidence" value="ECO:0007669"/>
    <property type="project" value="UniProtKB-SubCell"/>
</dbReference>
<dbReference type="PANTHER" id="PTHR20531:SF1">
    <property type="entry name" value="N-ALPHA-ACETYLTRANSFERASE 40"/>
    <property type="match status" value="1"/>
</dbReference>
<dbReference type="GO" id="GO:1990189">
    <property type="term" value="F:protein N-terminal-serine acetyltransferase activity"/>
    <property type="evidence" value="ECO:0007669"/>
    <property type="project" value="TreeGrafter"/>
</dbReference>
<dbReference type="PANTHER" id="PTHR20531">
    <property type="entry name" value="N-ALPHA-ACETYLTRANSFERASE 40"/>
    <property type="match status" value="1"/>
</dbReference>
<dbReference type="SUPFAM" id="SSF55729">
    <property type="entry name" value="Acyl-CoA N-acyltransferases (Nat)"/>
    <property type="match status" value="1"/>
</dbReference>
<feature type="compositionally biased region" description="Acidic residues" evidence="9">
    <location>
        <begin position="369"/>
        <end position="378"/>
    </location>
</feature>
<dbReference type="GO" id="GO:0005737">
    <property type="term" value="C:cytoplasm"/>
    <property type="evidence" value="ECO:0007669"/>
    <property type="project" value="UniProtKB-SubCell"/>
</dbReference>
<dbReference type="Gene3D" id="3.40.630.30">
    <property type="match status" value="1"/>
</dbReference>
<dbReference type="InterPro" id="IPR000104">
    <property type="entry name" value="Antifreeze_1"/>
</dbReference>
<dbReference type="AlphaFoldDB" id="U6GT32"/>
<evidence type="ECO:0000256" key="2">
    <source>
        <dbReference type="ARBA" id="ARBA00004496"/>
    </source>
</evidence>
<comment type="similarity">
    <text evidence="3">Belongs to the type-I AFP family.</text>
</comment>
<proteinExistence type="inferred from homology"/>
<feature type="region of interest" description="Disordered" evidence="9">
    <location>
        <begin position="63"/>
        <end position="153"/>
    </location>
</feature>
<dbReference type="VEuPathDB" id="ToxoDB:EAH_00036070"/>
<dbReference type="InterPro" id="IPR016181">
    <property type="entry name" value="Acyl_CoA_acyltransferase"/>
</dbReference>
<gene>
    <name evidence="10" type="ORF">EAH_00036070</name>
</gene>
<dbReference type="RefSeq" id="XP_013247531.1">
    <property type="nucleotide sequence ID" value="XM_013392077.1"/>
</dbReference>
<dbReference type="InterPro" id="IPR039949">
    <property type="entry name" value="NAA40"/>
</dbReference>
<keyword evidence="8" id="KW-0012">Acyltransferase</keyword>
<evidence type="ECO:0000256" key="3">
    <source>
        <dbReference type="ARBA" id="ARBA00006358"/>
    </source>
</evidence>
<evidence type="ECO:0000256" key="4">
    <source>
        <dbReference type="ARBA" id="ARBA00022490"/>
    </source>
</evidence>
<sequence length="387" mass="39245">MPARPRGASGAIAPPSDISLKLNPKKIKKLIKTAENLAAVQTIQQTLKRLPLLPTAFASFTLKQNKPKDGAPTEGGPTEGAPKGGAPIDGAPKGGAPTGGAPIEGAPKGGAPIEGAPKGGAPIEGASIEGAPKGGAPIEGAPKGGGPVEGAPIRGIGGPPVGIVEAAKDPLVAFLHFRLEVEEGQPVVYLYELQIKEAYRSRSIGRRLLFMLEVFTRKLNKDMKHLRLHAAANKLVELPPAAAAATAAGTAAAAATAAGTAAAAAAAAGGTAATAAAAPGNAAAAAAAAATSAAPSTAAAATTTAAAAEDPLLLPIQLKKIMCTVLRCNERAMSFYKNVCRYTSDESCPLWLLQQQRQQQQQQLTAADATEDEEEPEYEILKKVITP</sequence>
<dbReference type="GeneID" id="25271677"/>
<dbReference type="EMBL" id="HG673398">
    <property type="protein sequence ID" value="CDI83335.1"/>
    <property type="molecule type" value="Genomic_DNA"/>
</dbReference>
<evidence type="ECO:0000256" key="9">
    <source>
        <dbReference type="SAM" id="MobiDB-lite"/>
    </source>
</evidence>
<evidence type="ECO:0000256" key="6">
    <source>
        <dbReference type="ARBA" id="ARBA00023076"/>
    </source>
</evidence>
<dbReference type="GO" id="GO:0010485">
    <property type="term" value="F:histone H4 acetyltransferase activity"/>
    <property type="evidence" value="ECO:0007669"/>
    <property type="project" value="InterPro"/>
</dbReference>